<dbReference type="Proteomes" id="UP000430692">
    <property type="component" value="Unassembled WGS sequence"/>
</dbReference>
<sequence length="806" mass="91233">MLPIPTQIEKNVAFIDGRPWAFYRVVPFSYSPLSVDGKKNEWMNATQFFRQIQEPGLVAQIWMVRRRFNWLDYLDRLVKTVPKERREKAKDSMDRWLHLIEQGTLPDYDFIIAFELPLPIPQNYKWITQTFGIPMRTLESLLGLRKRVFKEEKEEAFNKSYDFAWSKRAFEERAGSLSRLDPLVEHEIADFYRHHFYRGMPLKPLPQTLRSVWPKGPQDYAWLAEGRRAYGYRYVLCDQEEDERFVSFISVGSFPDEIYTPGTEIFHQLSSEFDFPVEASFRWKMIANKQATGLVTRKRKDIKDATSHIGMVDQIPLDLQQQEQLAEGLEFELKKNRPPILDSRMIFVVDGEDQEEVNSRTEQVINFFDRKGFVAARPTGEQRNLFSAWLPSDQYPARGYVKKMLPEVAASIVMPGASEILGDPNGVPVGLTRRGSVVKINPERGPQINQNASMVITGTLGSGKSHTLNNLIHKTALFWDARIFVVDPKGERSHWVGRLPGLEDRVHVLKLDGRQNPGALDPFQLLGHDPEFASEIAVSVISQFEGNLTRGDKNMLLSAAERALKTGSPSMAKMVAELHKDDMGRDLAEYLMRIARLPLGKLVFGEGDGVKVPDTGIILLQLEGLELPAEKQKPNGLRQEASVAVMSMTAILAEQFVLRGTGGFRVAALDEAWIWLRTDQGKQLANRLERAGRSANAGIWFATQNPSDIDTEILNNVSVYVCLGTSDETETTLAIEALNLDTSDEGLRNILQARRSKAMSGYGYMKDLEGRSGFIQFLTPEEELVELFNTKPEASEASKIVSEGGV</sequence>
<dbReference type="AlphaFoldDB" id="A0A6I4VND3"/>
<dbReference type="Gene3D" id="3.40.50.300">
    <property type="entry name" value="P-loop containing nucleotide triphosphate hydrolases"/>
    <property type="match status" value="2"/>
</dbReference>
<evidence type="ECO:0008006" key="3">
    <source>
        <dbReference type="Google" id="ProtNLM"/>
    </source>
</evidence>
<evidence type="ECO:0000313" key="1">
    <source>
        <dbReference type="EMBL" id="MXQ53027.1"/>
    </source>
</evidence>
<gene>
    <name evidence="1" type="ORF">GSM42_04630</name>
</gene>
<dbReference type="PANTHER" id="PTHR30121:SF6">
    <property type="entry name" value="SLR6007 PROTEIN"/>
    <property type="match status" value="1"/>
</dbReference>
<accession>A0A6I4VND3</accession>
<comment type="caution">
    <text evidence="1">The sequence shown here is derived from an EMBL/GenBank/DDBJ whole genome shotgun (WGS) entry which is preliminary data.</text>
</comment>
<dbReference type="EMBL" id="WUUL01000002">
    <property type="protein sequence ID" value="MXQ53027.1"/>
    <property type="molecule type" value="Genomic_DNA"/>
</dbReference>
<evidence type="ECO:0000313" key="2">
    <source>
        <dbReference type="Proteomes" id="UP000430692"/>
    </source>
</evidence>
<dbReference type="Pfam" id="PF12846">
    <property type="entry name" value="AAA_10"/>
    <property type="match status" value="1"/>
</dbReference>
<protein>
    <recommendedName>
        <fullName evidence="3">AAA-like domain-containing protein</fullName>
    </recommendedName>
</protein>
<dbReference type="InterPro" id="IPR051162">
    <property type="entry name" value="T4SS_component"/>
</dbReference>
<name>A0A6I4VND3_9BACL</name>
<dbReference type="RefSeq" id="WP_160800361.1">
    <property type="nucleotide sequence ID" value="NZ_WUUL01000002.1"/>
</dbReference>
<proteinExistence type="predicted"/>
<dbReference type="PANTHER" id="PTHR30121">
    <property type="entry name" value="UNCHARACTERIZED PROTEIN YJGR-RELATED"/>
    <property type="match status" value="1"/>
</dbReference>
<keyword evidence="2" id="KW-1185">Reference proteome</keyword>
<dbReference type="SUPFAM" id="SSF52540">
    <property type="entry name" value="P-loop containing nucleoside triphosphate hydrolases"/>
    <property type="match status" value="1"/>
</dbReference>
<reference evidence="1 2" key="1">
    <citation type="submission" date="2019-12" db="EMBL/GenBank/DDBJ databases">
        <title>Whole-genome analyses of novel actinobacteria.</title>
        <authorList>
            <person name="Sahin N."/>
            <person name="Saygin H."/>
        </authorList>
    </citation>
    <scope>NUCLEOTIDE SEQUENCE [LARGE SCALE GENOMIC DNA]</scope>
    <source>
        <strain evidence="1 2">KC615</strain>
    </source>
</reference>
<dbReference type="InterPro" id="IPR027417">
    <property type="entry name" value="P-loop_NTPase"/>
</dbReference>
<organism evidence="1 2">
    <name type="scientific">Shimazuella alba</name>
    <dbReference type="NCBI Taxonomy" id="2690964"/>
    <lineage>
        <taxon>Bacteria</taxon>
        <taxon>Bacillati</taxon>
        <taxon>Bacillota</taxon>
        <taxon>Bacilli</taxon>
        <taxon>Bacillales</taxon>
        <taxon>Thermoactinomycetaceae</taxon>
        <taxon>Shimazuella</taxon>
    </lineage>
</organism>